<reference evidence="2 3" key="1">
    <citation type="submission" date="2019-01" db="EMBL/GenBank/DDBJ databases">
        <authorList>
            <person name="Sayadi A."/>
        </authorList>
    </citation>
    <scope>NUCLEOTIDE SEQUENCE [LARGE SCALE GENOMIC DNA]</scope>
</reference>
<feature type="compositionally biased region" description="Basic and acidic residues" evidence="1">
    <location>
        <begin position="133"/>
        <end position="142"/>
    </location>
</feature>
<dbReference type="AlphaFoldDB" id="A0A653C9D8"/>
<evidence type="ECO:0000313" key="3">
    <source>
        <dbReference type="Proteomes" id="UP000410492"/>
    </source>
</evidence>
<name>A0A653C9D8_CALMS</name>
<protein>
    <submittedName>
        <fullName evidence="2">Uncharacterized protein</fullName>
    </submittedName>
</protein>
<dbReference type="EMBL" id="CAACVG010007260">
    <property type="protein sequence ID" value="VEN44505.1"/>
    <property type="molecule type" value="Genomic_DNA"/>
</dbReference>
<proteinExistence type="predicted"/>
<sequence>MPLDIAFEDEEKQTKYQDLLGQLRRLSLVYTVSLLIIVMEFLEEYLEFLVFCSLLCRPCVDFQNYTSITYYDPTAYRCPNFITIDAAVTEIIELEERQQTDRPSISLAKFHHNPCGQTDRPRNRWTNRQTDIPTERQTDRPIEQQTGRK</sequence>
<accession>A0A653C9D8</accession>
<feature type="region of interest" description="Disordered" evidence="1">
    <location>
        <begin position="102"/>
        <end position="149"/>
    </location>
</feature>
<organism evidence="2 3">
    <name type="scientific">Callosobruchus maculatus</name>
    <name type="common">Southern cowpea weevil</name>
    <name type="synonym">Pulse bruchid</name>
    <dbReference type="NCBI Taxonomy" id="64391"/>
    <lineage>
        <taxon>Eukaryota</taxon>
        <taxon>Metazoa</taxon>
        <taxon>Ecdysozoa</taxon>
        <taxon>Arthropoda</taxon>
        <taxon>Hexapoda</taxon>
        <taxon>Insecta</taxon>
        <taxon>Pterygota</taxon>
        <taxon>Neoptera</taxon>
        <taxon>Endopterygota</taxon>
        <taxon>Coleoptera</taxon>
        <taxon>Polyphaga</taxon>
        <taxon>Cucujiformia</taxon>
        <taxon>Chrysomeloidea</taxon>
        <taxon>Chrysomelidae</taxon>
        <taxon>Bruchinae</taxon>
        <taxon>Bruchini</taxon>
        <taxon>Callosobruchus</taxon>
    </lineage>
</organism>
<dbReference type="OrthoDB" id="6711260at2759"/>
<keyword evidence="3" id="KW-1185">Reference proteome</keyword>
<evidence type="ECO:0000256" key="1">
    <source>
        <dbReference type="SAM" id="MobiDB-lite"/>
    </source>
</evidence>
<gene>
    <name evidence="2" type="ORF">CALMAC_LOCUS7268</name>
</gene>
<evidence type="ECO:0000313" key="2">
    <source>
        <dbReference type="EMBL" id="VEN44505.1"/>
    </source>
</evidence>
<dbReference type="Proteomes" id="UP000410492">
    <property type="component" value="Unassembled WGS sequence"/>
</dbReference>